<dbReference type="GO" id="GO:1990811">
    <property type="term" value="C:MWP complex"/>
    <property type="evidence" value="ECO:0007669"/>
    <property type="project" value="TreeGrafter"/>
</dbReference>
<dbReference type="AlphaFoldDB" id="A0A8J2HLJ4"/>
<keyword evidence="2" id="KW-1185">Reference proteome</keyword>
<dbReference type="EMBL" id="CAJNRD030001123">
    <property type="protein sequence ID" value="CAG5102530.1"/>
    <property type="molecule type" value="Genomic_DNA"/>
</dbReference>
<dbReference type="SUPFAM" id="SSF50978">
    <property type="entry name" value="WD40 repeat-like"/>
    <property type="match status" value="1"/>
</dbReference>
<dbReference type="Proteomes" id="UP000786811">
    <property type="component" value="Unassembled WGS sequence"/>
</dbReference>
<comment type="caution">
    <text evidence="1">The sequence shown here is derived from an EMBL/GenBank/DDBJ whole genome shotgun (WGS) entry which is preliminary data.</text>
</comment>
<dbReference type="InterPro" id="IPR036322">
    <property type="entry name" value="WD40_repeat_dom_sf"/>
</dbReference>
<accession>A0A8J2HLJ4</accession>
<evidence type="ECO:0000313" key="2">
    <source>
        <dbReference type="Proteomes" id="UP000786811"/>
    </source>
</evidence>
<proteinExistence type="predicted"/>
<sequence>MFRINKNLCEYSPSGKYLATVLQNELIIKHAKTLQDYLLLDLTDPIESIEWCPNDQYILCTNLKKGVIQIFTIKRKEFNFKYTEGSGGIEKVIWGPDCKSIIIISDLNIYLSIITLTEQTITHIWNIKSSAKFLAINNKTECLAIILTTDKTDKIEIYKSKDWKLSRRLICDKLFSIDGVSWSPNGELLAIWCSIIGKSRILIYSMTTDTHIGVFNVEGNNLPCSDTIEKPIKGIEQVVWSPSGQILAIAGYNETVALINHVTWSVINELHCKPVIKEDDNYLGKIYKEIDITRRDWSNYLSNNLIHDQHIKYTLEQVLDRPINIPIDIEPKYWDVSIAAIDILSFSPCGIAWEPTKTRLLIFSESPIIVEWHPIKKVQLFESPRGMKVINGKWSPNGETIALLGYNKTSIIKV</sequence>
<dbReference type="InterPro" id="IPR052778">
    <property type="entry name" value="Centrosome-WD_assoc"/>
</dbReference>
<protein>
    <submittedName>
        <fullName evidence="1">Similar to Wrap73: WD repeat-containing protein WRAP73 (Mus musculus)</fullName>
    </submittedName>
</protein>
<gene>
    <name evidence="1" type="ORF">HICCMSTLAB_LOCUS11061</name>
</gene>
<dbReference type="OrthoDB" id="308690at2759"/>
<dbReference type="GO" id="GO:0005815">
    <property type="term" value="C:microtubule organizing center"/>
    <property type="evidence" value="ECO:0007669"/>
    <property type="project" value="TreeGrafter"/>
</dbReference>
<reference evidence="1" key="1">
    <citation type="submission" date="2021-04" db="EMBL/GenBank/DDBJ databases">
        <authorList>
            <person name="Chebbi M.A.C M."/>
        </authorList>
    </citation>
    <scope>NUCLEOTIDE SEQUENCE</scope>
</reference>
<organism evidence="1 2">
    <name type="scientific">Cotesia congregata</name>
    <name type="common">Parasitoid wasp</name>
    <name type="synonym">Apanteles congregatus</name>
    <dbReference type="NCBI Taxonomy" id="51543"/>
    <lineage>
        <taxon>Eukaryota</taxon>
        <taxon>Metazoa</taxon>
        <taxon>Ecdysozoa</taxon>
        <taxon>Arthropoda</taxon>
        <taxon>Hexapoda</taxon>
        <taxon>Insecta</taxon>
        <taxon>Pterygota</taxon>
        <taxon>Neoptera</taxon>
        <taxon>Endopterygota</taxon>
        <taxon>Hymenoptera</taxon>
        <taxon>Apocrita</taxon>
        <taxon>Ichneumonoidea</taxon>
        <taxon>Braconidae</taxon>
        <taxon>Microgastrinae</taxon>
        <taxon>Cotesia</taxon>
    </lineage>
</organism>
<dbReference type="PANTHER" id="PTHR16220">
    <property type="entry name" value="WD REPEAT PROTEIN 8-RELATED"/>
    <property type="match status" value="1"/>
</dbReference>
<dbReference type="InterPro" id="IPR015943">
    <property type="entry name" value="WD40/YVTN_repeat-like_dom_sf"/>
</dbReference>
<name>A0A8J2HLJ4_COTCN</name>
<dbReference type="Gene3D" id="2.130.10.10">
    <property type="entry name" value="YVTN repeat-like/Quinoprotein amine dehydrogenase"/>
    <property type="match status" value="2"/>
</dbReference>
<evidence type="ECO:0000313" key="1">
    <source>
        <dbReference type="EMBL" id="CAG5102530.1"/>
    </source>
</evidence>
<dbReference type="PANTHER" id="PTHR16220:SF0">
    <property type="entry name" value="WD REPEAT-CONTAINING PROTEIN WRAP73"/>
    <property type="match status" value="1"/>
</dbReference>